<feature type="compositionally biased region" description="Polar residues" evidence="1">
    <location>
        <begin position="622"/>
        <end position="631"/>
    </location>
</feature>
<evidence type="ECO:0000313" key="3">
    <source>
        <dbReference type="Proteomes" id="UP000275078"/>
    </source>
</evidence>
<feature type="compositionally biased region" description="Polar residues" evidence="1">
    <location>
        <begin position="1080"/>
        <end position="1093"/>
    </location>
</feature>
<feature type="compositionally biased region" description="Polar residues" evidence="1">
    <location>
        <begin position="879"/>
        <end position="895"/>
    </location>
</feature>
<feature type="region of interest" description="Disordered" evidence="1">
    <location>
        <begin position="622"/>
        <end position="1155"/>
    </location>
</feature>
<feature type="region of interest" description="Disordered" evidence="1">
    <location>
        <begin position="1"/>
        <end position="26"/>
    </location>
</feature>
<feature type="compositionally biased region" description="Acidic residues" evidence="1">
    <location>
        <begin position="1345"/>
        <end position="1354"/>
    </location>
</feature>
<keyword evidence="3" id="KW-1185">Reference proteome</keyword>
<reference evidence="2 3" key="1">
    <citation type="journal article" date="2018" name="Nat. Ecol. Evol.">
        <title>Pezizomycetes genomes reveal the molecular basis of ectomycorrhizal truffle lifestyle.</title>
        <authorList>
            <person name="Murat C."/>
            <person name="Payen T."/>
            <person name="Noel B."/>
            <person name="Kuo A."/>
            <person name="Morin E."/>
            <person name="Chen J."/>
            <person name="Kohler A."/>
            <person name="Krizsan K."/>
            <person name="Balestrini R."/>
            <person name="Da Silva C."/>
            <person name="Montanini B."/>
            <person name="Hainaut M."/>
            <person name="Levati E."/>
            <person name="Barry K.W."/>
            <person name="Belfiori B."/>
            <person name="Cichocki N."/>
            <person name="Clum A."/>
            <person name="Dockter R.B."/>
            <person name="Fauchery L."/>
            <person name="Guy J."/>
            <person name="Iotti M."/>
            <person name="Le Tacon F."/>
            <person name="Lindquist E.A."/>
            <person name="Lipzen A."/>
            <person name="Malagnac F."/>
            <person name="Mello A."/>
            <person name="Molinier V."/>
            <person name="Miyauchi S."/>
            <person name="Poulain J."/>
            <person name="Riccioni C."/>
            <person name="Rubini A."/>
            <person name="Sitrit Y."/>
            <person name="Splivallo R."/>
            <person name="Traeger S."/>
            <person name="Wang M."/>
            <person name="Zifcakova L."/>
            <person name="Wipf D."/>
            <person name="Zambonelli A."/>
            <person name="Paolocci F."/>
            <person name="Nowrousian M."/>
            <person name="Ottonello S."/>
            <person name="Baldrian P."/>
            <person name="Spatafora J.W."/>
            <person name="Henrissat B."/>
            <person name="Nagy L.G."/>
            <person name="Aury J.M."/>
            <person name="Wincker P."/>
            <person name="Grigoriev I.V."/>
            <person name="Bonfante P."/>
            <person name="Martin F.M."/>
        </authorList>
    </citation>
    <scope>NUCLEOTIDE SEQUENCE [LARGE SCALE GENOMIC DNA]</scope>
    <source>
        <strain evidence="2 3">RN42</strain>
    </source>
</reference>
<feature type="compositionally biased region" description="Gly residues" evidence="1">
    <location>
        <begin position="705"/>
        <end position="715"/>
    </location>
</feature>
<feature type="compositionally biased region" description="Pro residues" evidence="1">
    <location>
        <begin position="1254"/>
        <end position="1270"/>
    </location>
</feature>
<feature type="compositionally biased region" description="Polar residues" evidence="1">
    <location>
        <begin position="1310"/>
        <end position="1319"/>
    </location>
</feature>
<evidence type="ECO:0000313" key="2">
    <source>
        <dbReference type="EMBL" id="RPA79907.1"/>
    </source>
</evidence>
<name>A0A3N4I377_ASCIM</name>
<protein>
    <submittedName>
        <fullName evidence="2">Uncharacterized protein</fullName>
    </submittedName>
</protein>
<evidence type="ECO:0000256" key="1">
    <source>
        <dbReference type="SAM" id="MobiDB-lite"/>
    </source>
</evidence>
<organism evidence="2 3">
    <name type="scientific">Ascobolus immersus RN42</name>
    <dbReference type="NCBI Taxonomy" id="1160509"/>
    <lineage>
        <taxon>Eukaryota</taxon>
        <taxon>Fungi</taxon>
        <taxon>Dikarya</taxon>
        <taxon>Ascomycota</taxon>
        <taxon>Pezizomycotina</taxon>
        <taxon>Pezizomycetes</taxon>
        <taxon>Pezizales</taxon>
        <taxon>Ascobolaceae</taxon>
        <taxon>Ascobolus</taxon>
    </lineage>
</organism>
<feature type="compositionally biased region" description="Gly residues" evidence="1">
    <location>
        <begin position="811"/>
        <end position="823"/>
    </location>
</feature>
<dbReference type="Proteomes" id="UP000275078">
    <property type="component" value="Unassembled WGS sequence"/>
</dbReference>
<dbReference type="EMBL" id="ML119694">
    <property type="protein sequence ID" value="RPA79907.1"/>
    <property type="molecule type" value="Genomic_DNA"/>
</dbReference>
<accession>A0A3N4I377</accession>
<feature type="compositionally biased region" description="Polar residues" evidence="1">
    <location>
        <begin position="1048"/>
        <end position="1067"/>
    </location>
</feature>
<sequence>MPTPKNTQKTGPAARSRAPIKKRKLQMDDPEIIPSHSDIATKEGTWDKAGEWCHFEMDSDLSIKVPRWLMKLVAESKNEGELHGRLRVVAIILYFCSRVFNNDFRKALLDKANITWLDQDDNAKRTARDYFRRQFEGCREWFIASAKLLIMSFYNSPAGKEWFRLAGEANAGGNFPEYSAGFPFPETITDLYNFLNLAGVEFEFPQTVNFWKKFIVFFEYEVDAAGRMGWFTGDYLDFWYKNLQLLCLRTCLFYVRAVGPQSGTHVMDRVILTRSFRHIHFEIPDDTVFPEISSKITCDYPGIVGCTLSCPETTRIMKRETDQHFYTDDVKMGYTPDDYDPIYRNDFEGGNPLDPSNPARKFRSTPGMYGNDYLDDQVNDPSFSASGFGYTGDEPMDEIPSGEFDTVYSNAYEQSEEMQESRLSNVRSQFQQSGILPDYQPVSERMIRIPALPPYDMLSPTAKRQAEQWITGNADQKMALTLAHLEHLHNAQKLAMEEMVRTKQTQMAQLAELERLQMSIKKAVALSEDVRGIMEGDARMIEEKVSSMINTEVRRKHPRTEPFIDELHSVKRIRGTGNDGRFNSFTLRRSVFDISPDVEESGYYQMRSHEDQLAMEHHLYNANQPSGQTSGEEAYGSAHGGGIPDQMQHAPPAPLDNVDQPYNHHPNGQQHNRQQQYRPQKQDSAGQQPLRNAGIHSPALRGRGPTHGQGRGGPSQGLSAPSGQSPMGRGASIPGHSQGRGAPPGHIPHGRGASVQGSGVPPSRVAQGRGGINQGSGQARAPYGRGGATQGFGQGQGRDNGGIHLGQVPQGRGGSVQGAGRGRGAPPLQSHSHNHGRGIPAGQAPPVRPVPPGQAQPLGRPPQNHQGQGQDRGGLQHNARPTQQQQLGRNSGTVVQQQQQPQRTAQASSNMPPLRYPDGSGRQDQQQTPGFTNKSVPQSAPLRGNSQHPPQSHARQGQQPPRPLPQAPQTRPPTFAVPQKPSFVQPNAPGPSFTPPARPPTKQIQPVNETARGSSLPNSGTAPVPSFVTRTPSSGQPPAGTNGGSGNGLYNCSSMNSDAGQPPSNRSDGGGGGMYGRPMTRQSSAPSFINNKALQRADPPPSPHHQPARTNTEYYPHPPASPVPQYDRDVDFEGDNNMPDALDPDQQFGDMNDEFSGGYEQEVEEFDNGFNDEENLYEGEHGWQGTDEEFVENTVQPGNDGYGYDNAGGYGQDSAPPEDDGRDDGKHPGDMGGRGKRDSTHGQDHPPASNKANQPPPASSKANQPPPASNIPPNTQEPTAPVNNKALSNSQEFILLSDDDGCVGRDTQDVNRSAQSQPHTDVVIKTEKMDDDGFGDTGHKSGPTGDDEPEETESSQEKPSNEPPNSSGASSG</sequence>
<proteinExistence type="predicted"/>
<feature type="compositionally biased region" description="Polar residues" evidence="1">
    <location>
        <begin position="716"/>
        <end position="725"/>
    </location>
</feature>
<feature type="compositionally biased region" description="Polar residues" evidence="1">
    <location>
        <begin position="1363"/>
        <end position="1372"/>
    </location>
</feature>
<feature type="compositionally biased region" description="Pro residues" evidence="1">
    <location>
        <begin position="988"/>
        <end position="999"/>
    </location>
</feature>
<feature type="region of interest" description="Disordered" evidence="1">
    <location>
        <begin position="348"/>
        <end position="369"/>
    </location>
</feature>
<feature type="compositionally biased region" description="Polar residues" evidence="1">
    <location>
        <begin position="1"/>
        <end position="10"/>
    </location>
</feature>
<feature type="compositionally biased region" description="Gly residues" evidence="1">
    <location>
        <begin position="784"/>
        <end position="804"/>
    </location>
</feature>
<feature type="compositionally biased region" description="Polar residues" evidence="1">
    <location>
        <begin position="922"/>
        <end position="954"/>
    </location>
</feature>
<feature type="compositionally biased region" description="Low complexity" evidence="1">
    <location>
        <begin position="663"/>
        <end position="679"/>
    </location>
</feature>
<feature type="compositionally biased region" description="Polar residues" evidence="1">
    <location>
        <begin position="1002"/>
        <end position="1021"/>
    </location>
</feature>
<feature type="compositionally biased region" description="Polar residues" evidence="1">
    <location>
        <begin position="1271"/>
        <end position="1292"/>
    </location>
</feature>
<gene>
    <name evidence="2" type="ORF">BJ508DRAFT_308014</name>
</gene>
<feature type="compositionally biased region" description="Basic and acidic residues" evidence="1">
    <location>
        <begin position="1223"/>
        <end position="1244"/>
    </location>
</feature>
<feature type="region of interest" description="Disordered" evidence="1">
    <location>
        <begin position="1171"/>
        <end position="1372"/>
    </location>
</feature>